<accession>A0ABT8GQ44</accession>
<evidence type="ECO:0000313" key="1">
    <source>
        <dbReference type="EMBL" id="MDN4493542.1"/>
    </source>
</evidence>
<evidence type="ECO:0000313" key="2">
    <source>
        <dbReference type="Proteomes" id="UP001172743"/>
    </source>
</evidence>
<dbReference type="RefSeq" id="WP_301137858.1">
    <property type="nucleotide sequence ID" value="NZ_JAUHTQ010000004.1"/>
</dbReference>
<keyword evidence="1" id="KW-0946">Virion</keyword>
<keyword evidence="2" id="KW-1185">Reference proteome</keyword>
<proteinExistence type="predicted"/>
<name>A0ABT8GQ44_9BACL</name>
<protein>
    <submittedName>
        <fullName evidence="1">Spore coat protein</fullName>
    </submittedName>
</protein>
<dbReference type="Proteomes" id="UP001172743">
    <property type="component" value="Unassembled WGS sequence"/>
</dbReference>
<organism evidence="1 2">
    <name type="scientific">Ureibacillus aquaedulcis</name>
    <dbReference type="NCBI Taxonomy" id="3058421"/>
    <lineage>
        <taxon>Bacteria</taxon>
        <taxon>Bacillati</taxon>
        <taxon>Bacillota</taxon>
        <taxon>Bacilli</taxon>
        <taxon>Bacillales</taxon>
        <taxon>Caryophanaceae</taxon>
        <taxon>Ureibacillus</taxon>
    </lineage>
</organism>
<sequence length="63" mass="7109">MSAIPNKVVDLLVSEIFRKNNVNIENAKSKLTDEQKQAIRDLVDELKSQVDTFVKESSSSTKE</sequence>
<comment type="caution">
    <text evidence="1">The sequence shown here is derived from an EMBL/GenBank/DDBJ whole genome shotgun (WGS) entry which is preliminary data.</text>
</comment>
<reference evidence="1" key="1">
    <citation type="submission" date="2023-07" db="EMBL/GenBank/DDBJ databases">
        <title>Ureibacillus sp. isolated from freshwater well.</title>
        <authorList>
            <person name="Kirdat K."/>
            <person name="Bhatt A."/>
            <person name="Teware R."/>
            <person name="Bhavsar Y."/>
            <person name="Yadav A."/>
        </authorList>
    </citation>
    <scope>NUCLEOTIDE SEQUENCE</scope>
    <source>
        <strain evidence="1">BA0131</strain>
    </source>
</reference>
<gene>
    <name evidence="1" type="ORF">QYB95_08340</name>
</gene>
<dbReference type="EMBL" id="JAUHTQ010000004">
    <property type="protein sequence ID" value="MDN4493542.1"/>
    <property type="molecule type" value="Genomic_DNA"/>
</dbReference>
<keyword evidence="1" id="KW-0167">Capsid protein</keyword>